<evidence type="ECO:0000313" key="3">
    <source>
        <dbReference type="Proteomes" id="UP001176941"/>
    </source>
</evidence>
<reference evidence="2" key="1">
    <citation type="submission" date="2023-04" db="EMBL/GenBank/DDBJ databases">
        <authorList>
            <consortium name="ELIXIR-Norway"/>
        </authorList>
    </citation>
    <scope>NUCLEOTIDE SEQUENCE [LARGE SCALE GENOMIC DNA]</scope>
</reference>
<dbReference type="Proteomes" id="UP001176941">
    <property type="component" value="Chromosome 9"/>
</dbReference>
<dbReference type="EMBL" id="OX459945">
    <property type="protein sequence ID" value="CAI9179463.1"/>
    <property type="molecule type" value="Genomic_DNA"/>
</dbReference>
<accession>A0ABN9A3N4</accession>
<organism evidence="2 3">
    <name type="scientific">Rangifer tarandus platyrhynchus</name>
    <name type="common">Svalbard reindeer</name>
    <dbReference type="NCBI Taxonomy" id="3082113"/>
    <lineage>
        <taxon>Eukaryota</taxon>
        <taxon>Metazoa</taxon>
        <taxon>Chordata</taxon>
        <taxon>Craniata</taxon>
        <taxon>Vertebrata</taxon>
        <taxon>Euteleostomi</taxon>
        <taxon>Mammalia</taxon>
        <taxon>Eutheria</taxon>
        <taxon>Laurasiatheria</taxon>
        <taxon>Artiodactyla</taxon>
        <taxon>Ruminantia</taxon>
        <taxon>Pecora</taxon>
        <taxon>Cervidae</taxon>
        <taxon>Odocoileinae</taxon>
        <taxon>Rangifer</taxon>
    </lineage>
</organism>
<keyword evidence="1" id="KW-0812">Transmembrane</keyword>
<gene>
    <name evidence="2" type="ORF">MRATA1EN1_LOCUS28425</name>
</gene>
<proteinExistence type="predicted"/>
<keyword evidence="3" id="KW-1185">Reference proteome</keyword>
<name>A0ABN9A3N4_RANTA</name>
<keyword evidence="1" id="KW-0472">Membrane</keyword>
<evidence type="ECO:0000256" key="1">
    <source>
        <dbReference type="SAM" id="Phobius"/>
    </source>
</evidence>
<evidence type="ECO:0000313" key="2">
    <source>
        <dbReference type="EMBL" id="CAI9179463.1"/>
    </source>
</evidence>
<feature type="transmembrane region" description="Helical" evidence="1">
    <location>
        <begin position="30"/>
        <end position="50"/>
    </location>
</feature>
<protein>
    <submittedName>
        <fullName evidence="2">Uncharacterized protein</fullName>
    </submittedName>
</protein>
<sequence length="105" mass="12330">MDGSMPGFSFTVFQNFFKFTSSESVMLSNHFILCCPLLLLPSLFRSIIVFSSESALCIRWPKYIHIHIFPFFFSAVKKKQKVCVCVYIYIYTHVYKCITVLYTRN</sequence>
<keyword evidence="1" id="KW-1133">Transmembrane helix</keyword>